<evidence type="ECO:0008006" key="3">
    <source>
        <dbReference type="Google" id="ProtNLM"/>
    </source>
</evidence>
<name>A0ABY6HCQ9_9FIRM</name>
<accession>A0ABY6HCQ9</accession>
<evidence type="ECO:0000313" key="1">
    <source>
        <dbReference type="EMBL" id="UYO61264.1"/>
    </source>
</evidence>
<evidence type="ECO:0000313" key="2">
    <source>
        <dbReference type="Proteomes" id="UP001163550"/>
    </source>
</evidence>
<reference evidence="1" key="1">
    <citation type="submission" date="2021-11" db="EMBL/GenBank/DDBJ databases">
        <title>Isoprene-degrading acetogen.</title>
        <authorList>
            <person name="Yang Y."/>
            <person name="Jin H."/>
            <person name="Yan J."/>
        </authorList>
    </citation>
    <scope>NUCLEOTIDE SEQUENCE</scope>
    <source>
        <strain evidence="1">Berkeley</strain>
    </source>
</reference>
<organism evidence="1 2">
    <name type="scientific">Acetobacterium wieringae</name>
    <dbReference type="NCBI Taxonomy" id="52694"/>
    <lineage>
        <taxon>Bacteria</taxon>
        <taxon>Bacillati</taxon>
        <taxon>Bacillota</taxon>
        <taxon>Clostridia</taxon>
        <taxon>Eubacteriales</taxon>
        <taxon>Eubacteriaceae</taxon>
        <taxon>Acetobacterium</taxon>
    </lineage>
</organism>
<dbReference type="Proteomes" id="UP001163550">
    <property type="component" value="Chromosome"/>
</dbReference>
<dbReference type="RefSeq" id="WP_228883551.1">
    <property type="nucleotide sequence ID" value="NZ_CABIIK010000057.1"/>
</dbReference>
<keyword evidence="2" id="KW-1185">Reference proteome</keyword>
<proteinExistence type="predicted"/>
<dbReference type="EMBL" id="CP087994">
    <property type="protein sequence ID" value="UYO61264.1"/>
    <property type="molecule type" value="Genomic_DNA"/>
</dbReference>
<sequence>MSRQKIILFIVEGTTDEDALSGILKKLFQNNLIKFAIVRSDITIAPGISTKNCKEKINEVVKQYINTYKVNKNDICEIVHLVDTDGCYIDKSCVFKSPDAEKSYQLNGIYALNPEKMIQRNQLKSRILNSILGIRELTFDNNKVKIPYSLFYFACNLEHVLHDQPNALREDKEALADAFSDSYEGREADFLEFITNSDFAVSGNYRETWDFIQNDLHSLERHTNFGVYFRRNDKVCKE</sequence>
<gene>
    <name evidence="1" type="ORF">LNN31_10745</name>
</gene>
<protein>
    <recommendedName>
        <fullName evidence="3">DUF4276 family protein</fullName>
    </recommendedName>
</protein>